<dbReference type="AlphaFoldDB" id="A0A1C7IGA8"/>
<proteinExistence type="predicted"/>
<dbReference type="Proteomes" id="UP000092574">
    <property type="component" value="Chromosome"/>
</dbReference>
<accession>A0A1C7IGA8</accession>
<sequence length="75" mass="8453">MDCGLRLSVWWLTDGMREGRADRPHWFPFTGSLRGQVLLSQNEAPVKAPGRTAIQPLWLNGSTALKFRMVTEISP</sequence>
<dbReference type="STRING" id="1796616.A4V09_18055"/>
<keyword evidence="2" id="KW-1185">Reference proteome</keyword>
<gene>
    <name evidence="1" type="ORF">A4V09_18055</name>
</gene>
<organism evidence="1 2">
    <name type="scientific">Blautia pseudococcoides</name>
    <dbReference type="NCBI Taxonomy" id="1796616"/>
    <lineage>
        <taxon>Bacteria</taxon>
        <taxon>Bacillati</taxon>
        <taxon>Bacillota</taxon>
        <taxon>Clostridia</taxon>
        <taxon>Lachnospirales</taxon>
        <taxon>Lachnospiraceae</taxon>
        <taxon>Blautia</taxon>
    </lineage>
</organism>
<protein>
    <submittedName>
        <fullName evidence="1">Uncharacterized protein</fullName>
    </submittedName>
</protein>
<evidence type="ECO:0000313" key="1">
    <source>
        <dbReference type="EMBL" id="ANU77479.1"/>
    </source>
</evidence>
<dbReference type="KEGG" id="byl:A4V09_18055"/>
<name>A0A1C7IGA8_9FIRM</name>
<reference evidence="1" key="1">
    <citation type="submission" date="2017-04" db="EMBL/GenBank/DDBJ databases">
        <title>Complete Genome Sequences of Twelve Strains of a Stable Defined Moderately Diverse Mouse Microbiota 2 (sDMDMm2).</title>
        <authorList>
            <person name="Uchimura Y."/>
            <person name="Wyss M."/>
            <person name="Brugiroux S."/>
            <person name="Limenitakis J.P."/>
            <person name="Stecher B."/>
            <person name="McCoy K.D."/>
            <person name="Macpherson A.J."/>
        </authorList>
    </citation>
    <scope>NUCLEOTIDE SEQUENCE</scope>
    <source>
        <strain evidence="1">YL58</strain>
    </source>
</reference>
<evidence type="ECO:0000313" key="2">
    <source>
        <dbReference type="Proteomes" id="UP000092574"/>
    </source>
</evidence>
<dbReference type="EMBL" id="CP015405">
    <property type="protein sequence ID" value="ANU77479.1"/>
    <property type="molecule type" value="Genomic_DNA"/>
</dbReference>